<feature type="domain" description="Pyruvate/ketoisovalerate oxidoreductase catalytic" evidence="2">
    <location>
        <begin position="11"/>
        <end position="168"/>
    </location>
</feature>
<gene>
    <name evidence="3" type="ORF">DRP44_03555</name>
</gene>
<keyword evidence="1" id="KW-0560">Oxidoreductase</keyword>
<evidence type="ECO:0000313" key="4">
    <source>
        <dbReference type="Proteomes" id="UP000282321"/>
    </source>
</evidence>
<comment type="caution">
    <text evidence="3">The sequence shown here is derived from an EMBL/GenBank/DDBJ whole genome shotgun (WGS) entry which is preliminary data.</text>
</comment>
<dbReference type="PANTHER" id="PTHR42730:SF1">
    <property type="entry name" value="2-OXOGLUTARATE SYNTHASE SUBUNIT KORC"/>
    <property type="match status" value="1"/>
</dbReference>
<dbReference type="GO" id="GO:0016903">
    <property type="term" value="F:oxidoreductase activity, acting on the aldehyde or oxo group of donors"/>
    <property type="evidence" value="ECO:0007669"/>
    <property type="project" value="InterPro"/>
</dbReference>
<dbReference type="InterPro" id="IPR052554">
    <property type="entry name" value="2-oxoglutarate_synth_KorC"/>
</dbReference>
<evidence type="ECO:0000256" key="1">
    <source>
        <dbReference type="ARBA" id="ARBA00023002"/>
    </source>
</evidence>
<evidence type="ECO:0000313" key="3">
    <source>
        <dbReference type="EMBL" id="RKX66686.1"/>
    </source>
</evidence>
<protein>
    <submittedName>
        <fullName evidence="3">2-oxoacid:ferredoxin oxidoreductase subunit gamma</fullName>
    </submittedName>
</protein>
<proteinExistence type="predicted"/>
<dbReference type="PANTHER" id="PTHR42730">
    <property type="entry name" value="2-OXOGLUTARATE SYNTHASE SUBUNIT KORC"/>
    <property type="match status" value="1"/>
</dbReference>
<dbReference type="EMBL" id="QNBC01000035">
    <property type="protein sequence ID" value="RKX66686.1"/>
    <property type="molecule type" value="Genomic_DNA"/>
</dbReference>
<accession>A0A660S8U0</accession>
<dbReference type="SUPFAM" id="SSF53323">
    <property type="entry name" value="Pyruvate-ferredoxin oxidoreductase, PFOR, domain III"/>
    <property type="match status" value="1"/>
</dbReference>
<name>A0A660S8U0_UNCT6</name>
<sequence>MKVEIRLCGFGGQGLILASKLLSQAAIIDGKIATQYQTYGAQVRGGTVKGDVVISERKIDHPTVIAPDILVAMSQDAYKKYGNNIKEGGIIITDPYFVKNIERKHIEIPFYETIKEELHSTLPLNMMVIAFIAKYTGLVSEASVEKAVLDRVPPHTIEINSKALKLGVKFGEKYRQKN</sequence>
<evidence type="ECO:0000259" key="2">
    <source>
        <dbReference type="Pfam" id="PF01558"/>
    </source>
</evidence>
<dbReference type="InterPro" id="IPR019752">
    <property type="entry name" value="Pyrv/ketoisovalerate_OxRed_cat"/>
</dbReference>
<dbReference type="Gene3D" id="3.40.920.10">
    <property type="entry name" value="Pyruvate-ferredoxin oxidoreductase, PFOR, domain III"/>
    <property type="match status" value="1"/>
</dbReference>
<dbReference type="AlphaFoldDB" id="A0A660S8U0"/>
<dbReference type="InterPro" id="IPR002869">
    <property type="entry name" value="Pyrv_flavodox_OxRed_cen"/>
</dbReference>
<dbReference type="Pfam" id="PF01558">
    <property type="entry name" value="POR"/>
    <property type="match status" value="1"/>
</dbReference>
<dbReference type="Proteomes" id="UP000282321">
    <property type="component" value="Unassembled WGS sequence"/>
</dbReference>
<reference evidence="3 4" key="1">
    <citation type="submission" date="2018-06" db="EMBL/GenBank/DDBJ databases">
        <title>Extensive metabolic versatility and redundancy in microbially diverse, dynamic hydrothermal sediments.</title>
        <authorList>
            <person name="Dombrowski N."/>
            <person name="Teske A."/>
            <person name="Baker B.J."/>
        </authorList>
    </citation>
    <scope>NUCLEOTIDE SEQUENCE [LARGE SCALE GENOMIC DNA]</scope>
    <source>
        <strain evidence="3">B35_G9</strain>
    </source>
</reference>
<organism evidence="3 4">
    <name type="scientific">candidate division TA06 bacterium</name>
    <dbReference type="NCBI Taxonomy" id="2250710"/>
    <lineage>
        <taxon>Bacteria</taxon>
        <taxon>Bacteria division TA06</taxon>
    </lineage>
</organism>